<dbReference type="EMBL" id="VSSQ01070639">
    <property type="protein sequence ID" value="MPN22416.1"/>
    <property type="molecule type" value="Genomic_DNA"/>
</dbReference>
<organism evidence="2">
    <name type="scientific">bioreactor metagenome</name>
    <dbReference type="NCBI Taxonomy" id="1076179"/>
    <lineage>
        <taxon>unclassified sequences</taxon>
        <taxon>metagenomes</taxon>
        <taxon>ecological metagenomes</taxon>
    </lineage>
</organism>
<comment type="caution">
    <text evidence="2">The sequence shown here is derived from an EMBL/GenBank/DDBJ whole genome shotgun (WGS) entry which is preliminary data.</text>
</comment>
<proteinExistence type="predicted"/>
<dbReference type="AlphaFoldDB" id="A0A645G8G0"/>
<feature type="domain" description="DUF8052" evidence="1">
    <location>
        <begin position="9"/>
        <end position="163"/>
    </location>
</feature>
<protein>
    <recommendedName>
        <fullName evidence="1">DUF8052 domain-containing protein</fullName>
    </recommendedName>
</protein>
<sequence>MTTEEKQIKLETLLGAYTHYFDIQRHVTAGDVTFAALAQYHSRSGKYVLVKSAKIWSIEMNEYVYFAAVDHLDAALLDTLYKAARDAGLALIKPHSEHMRSYVSLAVIADSIDEEAQRRLRKIRFRKSFWLALHGWMEFRIAAIDLSTGQILSNPAGKDVRVTLERNLQP</sequence>
<gene>
    <name evidence="2" type="ORF">SDC9_169799</name>
</gene>
<accession>A0A645G8G0</accession>
<dbReference type="Pfam" id="PF26226">
    <property type="entry name" value="DUF8052"/>
    <property type="match status" value="1"/>
</dbReference>
<name>A0A645G8G0_9ZZZZ</name>
<dbReference type="InterPro" id="IPR058365">
    <property type="entry name" value="DUF8052"/>
</dbReference>
<reference evidence="2" key="1">
    <citation type="submission" date="2019-08" db="EMBL/GenBank/DDBJ databases">
        <authorList>
            <person name="Kucharzyk K."/>
            <person name="Murdoch R.W."/>
            <person name="Higgins S."/>
            <person name="Loffler F."/>
        </authorList>
    </citation>
    <scope>NUCLEOTIDE SEQUENCE</scope>
</reference>
<evidence type="ECO:0000259" key="1">
    <source>
        <dbReference type="Pfam" id="PF26226"/>
    </source>
</evidence>
<evidence type="ECO:0000313" key="2">
    <source>
        <dbReference type="EMBL" id="MPN22416.1"/>
    </source>
</evidence>